<dbReference type="SMART" id="SM00062">
    <property type="entry name" value="PBPb"/>
    <property type="match status" value="1"/>
</dbReference>
<dbReference type="PROSITE" id="PS51257">
    <property type="entry name" value="PROKAR_LIPOPROTEIN"/>
    <property type="match status" value="1"/>
</dbReference>
<dbReference type="AlphaFoldDB" id="A0A1G6ABA5"/>
<keyword evidence="3 6" id="KW-0732">Signal</keyword>
<feature type="signal peptide" evidence="6">
    <location>
        <begin position="1"/>
        <end position="19"/>
    </location>
</feature>
<dbReference type="PANTHER" id="PTHR35936">
    <property type="entry name" value="MEMBRANE-BOUND LYTIC MUREIN TRANSGLYCOSYLASE F"/>
    <property type="match status" value="1"/>
</dbReference>
<name>A0A1G6ABA5_EUBOX</name>
<organism evidence="8 9">
    <name type="scientific">Eubacterium oxidoreducens</name>
    <dbReference type="NCBI Taxonomy" id="1732"/>
    <lineage>
        <taxon>Bacteria</taxon>
        <taxon>Bacillati</taxon>
        <taxon>Bacillota</taxon>
        <taxon>Clostridia</taxon>
        <taxon>Eubacteriales</taxon>
        <taxon>Eubacteriaceae</taxon>
        <taxon>Eubacterium</taxon>
    </lineage>
</organism>
<dbReference type="EMBL" id="FMXR01000005">
    <property type="protein sequence ID" value="SDB05688.1"/>
    <property type="molecule type" value="Genomic_DNA"/>
</dbReference>
<feature type="compositionally biased region" description="Low complexity" evidence="5">
    <location>
        <begin position="26"/>
        <end position="39"/>
    </location>
</feature>
<feature type="chain" id="PRO_5039141644" evidence="6">
    <location>
        <begin position="20"/>
        <end position="289"/>
    </location>
</feature>
<dbReference type="STRING" id="1732.SAMN02910417_00384"/>
<evidence type="ECO:0000256" key="5">
    <source>
        <dbReference type="SAM" id="MobiDB-lite"/>
    </source>
</evidence>
<keyword evidence="9" id="KW-1185">Reference proteome</keyword>
<reference evidence="8 9" key="1">
    <citation type="submission" date="2016-10" db="EMBL/GenBank/DDBJ databases">
        <authorList>
            <person name="de Groot N.N."/>
        </authorList>
    </citation>
    <scope>NUCLEOTIDE SEQUENCE [LARGE SCALE GENOMIC DNA]</scope>
    <source>
        <strain evidence="8 9">DSM 3217</strain>
    </source>
</reference>
<dbReference type="PROSITE" id="PS01039">
    <property type="entry name" value="SBP_BACTERIAL_3"/>
    <property type="match status" value="1"/>
</dbReference>
<dbReference type="OrthoDB" id="9775197at2"/>
<evidence type="ECO:0000256" key="2">
    <source>
        <dbReference type="ARBA" id="ARBA00010333"/>
    </source>
</evidence>
<evidence type="ECO:0000256" key="3">
    <source>
        <dbReference type="ARBA" id="ARBA00022729"/>
    </source>
</evidence>
<dbReference type="InterPro" id="IPR018313">
    <property type="entry name" value="SBP_3_CS"/>
</dbReference>
<evidence type="ECO:0000259" key="7">
    <source>
        <dbReference type="SMART" id="SM00062"/>
    </source>
</evidence>
<accession>A0A1G6ABA5</accession>
<gene>
    <name evidence="8" type="ORF">SAMN02910417_00384</name>
</gene>
<dbReference type="GO" id="GO:0030313">
    <property type="term" value="C:cell envelope"/>
    <property type="evidence" value="ECO:0007669"/>
    <property type="project" value="UniProtKB-SubCell"/>
</dbReference>
<evidence type="ECO:0000256" key="4">
    <source>
        <dbReference type="RuleBase" id="RU003744"/>
    </source>
</evidence>
<dbReference type="Gene3D" id="3.40.190.10">
    <property type="entry name" value="Periplasmic binding protein-like II"/>
    <property type="match status" value="2"/>
</dbReference>
<comment type="similarity">
    <text evidence="2 4">Belongs to the bacterial solute-binding protein 3 family.</text>
</comment>
<dbReference type="RefSeq" id="WP_090171664.1">
    <property type="nucleotide sequence ID" value="NZ_FMXR01000005.1"/>
</dbReference>
<evidence type="ECO:0000313" key="9">
    <source>
        <dbReference type="Proteomes" id="UP000199228"/>
    </source>
</evidence>
<evidence type="ECO:0000256" key="1">
    <source>
        <dbReference type="ARBA" id="ARBA00004196"/>
    </source>
</evidence>
<dbReference type="InterPro" id="IPR001638">
    <property type="entry name" value="Solute-binding_3/MltF_N"/>
</dbReference>
<protein>
    <submittedName>
        <fullName evidence="8">Polar amino acid transport system substrate-binding protein</fullName>
    </submittedName>
</protein>
<feature type="domain" description="Solute-binding protein family 3/N-terminal" evidence="7">
    <location>
        <begin position="61"/>
        <end position="287"/>
    </location>
</feature>
<sequence>MKKKIALLLTMSLTAGVLGMMTGCGSSSEETTKESSVAESTDETQTSTIDVSDVEFISDGVLTMGCDANYPPFETIAEDGTTPIGYDIDVMTEVANRLGLELNVVNTGWDGIFEGIDVNYDVVCSGVTITEERKESMLFSDSYITNYQTVVVPAGSDLKIESLNDLDGKTIAVQKETTSDIVMSDLKSTNTIDVNIVQNEKVTACFTQLTNGEIDAVVCDSSVADSYVASQSDVYEIAYKDKEEAEVFGIAMGINNTKLQAAINQALADMEADGWLEETRNYWFGDDTE</sequence>
<dbReference type="PANTHER" id="PTHR35936:SF19">
    <property type="entry name" value="AMINO-ACID-BINDING PROTEIN YXEM-RELATED"/>
    <property type="match status" value="1"/>
</dbReference>
<evidence type="ECO:0000313" key="8">
    <source>
        <dbReference type="EMBL" id="SDB05688.1"/>
    </source>
</evidence>
<dbReference type="Pfam" id="PF00497">
    <property type="entry name" value="SBP_bac_3"/>
    <property type="match status" value="1"/>
</dbReference>
<dbReference type="SUPFAM" id="SSF53850">
    <property type="entry name" value="Periplasmic binding protein-like II"/>
    <property type="match status" value="1"/>
</dbReference>
<proteinExistence type="inferred from homology"/>
<dbReference type="Proteomes" id="UP000199228">
    <property type="component" value="Unassembled WGS sequence"/>
</dbReference>
<comment type="subcellular location">
    <subcellularLocation>
        <location evidence="1">Cell envelope</location>
    </subcellularLocation>
</comment>
<evidence type="ECO:0000256" key="6">
    <source>
        <dbReference type="SAM" id="SignalP"/>
    </source>
</evidence>
<feature type="region of interest" description="Disordered" evidence="5">
    <location>
        <begin position="24"/>
        <end position="46"/>
    </location>
</feature>